<dbReference type="Gene3D" id="2.60.40.2810">
    <property type="match status" value="3"/>
</dbReference>
<feature type="domain" description="Cadherin" evidence="9">
    <location>
        <begin position="809"/>
        <end position="902"/>
    </location>
</feature>
<accession>A0ABU1V0I8</accession>
<dbReference type="InterPro" id="IPR047777">
    <property type="entry name" value="LapA-like_RM"/>
</dbReference>
<dbReference type="InterPro" id="IPR013783">
    <property type="entry name" value="Ig-like_fold"/>
</dbReference>
<dbReference type="RefSeq" id="WP_310073641.1">
    <property type="nucleotide sequence ID" value="NZ_JAVDVX010000005.1"/>
</dbReference>
<evidence type="ECO:0000256" key="7">
    <source>
        <dbReference type="ARBA" id="ARBA00023136"/>
    </source>
</evidence>
<dbReference type="InterPro" id="IPR041339">
    <property type="entry name" value="Ig-like_bac"/>
</dbReference>
<dbReference type="EMBL" id="JAVDVX010000005">
    <property type="protein sequence ID" value="MDR7090925.1"/>
    <property type="molecule type" value="Genomic_DNA"/>
</dbReference>
<dbReference type="PANTHER" id="PTHR24025">
    <property type="entry name" value="DESMOGLEIN FAMILY MEMBER"/>
    <property type="match status" value="1"/>
</dbReference>
<evidence type="ECO:0000256" key="5">
    <source>
        <dbReference type="ARBA" id="ARBA00022889"/>
    </source>
</evidence>
<dbReference type="PROSITE" id="PS50268">
    <property type="entry name" value="CADHERIN_2"/>
    <property type="match status" value="6"/>
</dbReference>
<feature type="domain" description="Cadherin" evidence="9">
    <location>
        <begin position="441"/>
        <end position="534"/>
    </location>
</feature>
<evidence type="ECO:0000313" key="10">
    <source>
        <dbReference type="EMBL" id="MDR7090925.1"/>
    </source>
</evidence>
<keyword evidence="7" id="KW-0472">Membrane</keyword>
<dbReference type="Gene3D" id="2.60.40.10">
    <property type="entry name" value="Immunoglobulins"/>
    <property type="match status" value="1"/>
</dbReference>
<feature type="region of interest" description="Disordered" evidence="8">
    <location>
        <begin position="712"/>
        <end position="731"/>
    </location>
</feature>
<dbReference type="NCBIfam" id="TIGR03661">
    <property type="entry name" value="T1SS_VCA0849"/>
    <property type="match status" value="1"/>
</dbReference>
<evidence type="ECO:0000256" key="8">
    <source>
        <dbReference type="SAM" id="MobiDB-lite"/>
    </source>
</evidence>
<feature type="compositionally biased region" description="Polar residues" evidence="8">
    <location>
        <begin position="716"/>
        <end position="731"/>
    </location>
</feature>
<dbReference type="InterPro" id="IPR040853">
    <property type="entry name" value="RapA2_cadherin-like"/>
</dbReference>
<dbReference type="InterPro" id="IPR050971">
    <property type="entry name" value="Cadherin-domain_protein"/>
</dbReference>
<evidence type="ECO:0000256" key="2">
    <source>
        <dbReference type="ARBA" id="ARBA00022692"/>
    </source>
</evidence>
<dbReference type="InterPro" id="IPR002126">
    <property type="entry name" value="Cadherin-like_dom"/>
</dbReference>
<dbReference type="Pfam" id="PF18200">
    <property type="entry name" value="Big_11"/>
    <property type="match status" value="1"/>
</dbReference>
<dbReference type="SUPFAM" id="SSF51120">
    <property type="entry name" value="beta-Roll"/>
    <property type="match status" value="1"/>
</dbReference>
<keyword evidence="5" id="KW-0130">Cell adhesion</keyword>
<dbReference type="Pfam" id="PF17892">
    <property type="entry name" value="Cadherin_5"/>
    <property type="match status" value="1"/>
</dbReference>
<dbReference type="SMART" id="SM00112">
    <property type="entry name" value="CA"/>
    <property type="match status" value="7"/>
</dbReference>
<gene>
    <name evidence="10" type="ORF">J2X05_002951</name>
</gene>
<dbReference type="Pfam" id="PF17963">
    <property type="entry name" value="Big_9"/>
    <property type="match status" value="16"/>
</dbReference>
<dbReference type="SUPFAM" id="SSF56988">
    <property type="entry name" value="Anthrax protective antigen"/>
    <property type="match status" value="1"/>
</dbReference>
<dbReference type="InterPro" id="IPR011658">
    <property type="entry name" value="PA14_dom"/>
</dbReference>
<dbReference type="InterPro" id="IPR041690">
    <property type="entry name" value="Cadherin_5"/>
</dbReference>
<dbReference type="Gene3D" id="2.60.40.1200">
    <property type="match status" value="2"/>
</dbReference>
<comment type="subcellular location">
    <subcellularLocation>
        <location evidence="1">Membrane</location>
    </subcellularLocation>
</comment>
<keyword evidence="2" id="KW-0812">Transmembrane</keyword>
<feature type="domain" description="Cadherin" evidence="9">
    <location>
        <begin position="901"/>
        <end position="994"/>
    </location>
</feature>
<dbReference type="SMART" id="SM00736">
    <property type="entry name" value="CADG"/>
    <property type="match status" value="8"/>
</dbReference>
<organism evidence="10 11">
    <name type="scientific">Cellvibrio fibrivorans</name>
    <dbReference type="NCBI Taxonomy" id="126350"/>
    <lineage>
        <taxon>Bacteria</taxon>
        <taxon>Pseudomonadati</taxon>
        <taxon>Pseudomonadota</taxon>
        <taxon>Gammaproteobacteria</taxon>
        <taxon>Cellvibrionales</taxon>
        <taxon>Cellvibrionaceae</taxon>
        <taxon>Cellvibrio</taxon>
    </lineage>
</organism>
<comment type="caution">
    <text evidence="10">The sequence shown here is derived from an EMBL/GenBank/DDBJ whole genome shotgun (WGS) entry which is preliminary data.</text>
</comment>
<name>A0ABU1V0I8_9GAMM</name>
<keyword evidence="4" id="KW-0106">Calcium</keyword>
<dbReference type="PANTHER" id="PTHR24025:SF23">
    <property type="entry name" value="NEURAL-CADHERIN"/>
    <property type="match status" value="1"/>
</dbReference>
<dbReference type="Pfam" id="PF07691">
    <property type="entry name" value="PA14"/>
    <property type="match status" value="1"/>
</dbReference>
<dbReference type="NCBIfam" id="TIGR01965">
    <property type="entry name" value="VCBS_repeat"/>
    <property type="match status" value="3"/>
</dbReference>
<proteinExistence type="predicted"/>
<keyword evidence="11" id="KW-1185">Reference proteome</keyword>
<keyword evidence="6" id="KW-1133">Transmembrane helix</keyword>
<dbReference type="InterPro" id="IPR006644">
    <property type="entry name" value="Cadg"/>
</dbReference>
<evidence type="ECO:0000256" key="4">
    <source>
        <dbReference type="ARBA" id="ARBA00022837"/>
    </source>
</evidence>
<feature type="compositionally biased region" description="Polar residues" evidence="8">
    <location>
        <begin position="440"/>
        <end position="457"/>
    </location>
</feature>
<dbReference type="CDD" id="cd11304">
    <property type="entry name" value="Cadherin_repeat"/>
    <property type="match status" value="5"/>
</dbReference>
<evidence type="ECO:0000256" key="6">
    <source>
        <dbReference type="ARBA" id="ARBA00022989"/>
    </source>
</evidence>
<dbReference type="Gene3D" id="2.60.40.3440">
    <property type="match status" value="15"/>
</dbReference>
<dbReference type="Proteomes" id="UP001253595">
    <property type="component" value="Unassembled WGS sequence"/>
</dbReference>
<feature type="region of interest" description="Disordered" evidence="8">
    <location>
        <begin position="435"/>
        <end position="457"/>
    </location>
</feature>
<dbReference type="PRINTS" id="PR00313">
    <property type="entry name" value="CABNDNGRPT"/>
</dbReference>
<feature type="domain" description="Cadherin" evidence="9">
    <location>
        <begin position="993"/>
        <end position="1086"/>
    </location>
</feature>
<sequence length="2797" mass="283073">MSNAVAKVSFLQGQAWAKAPDGTLRALTVGSTLNDDEILVTAEGARVELDVGSGEPLVVNGGAEVGMSRDFLADTATGPDEALLSDASVQEALTVLEQGGDLLEELEETAAGDAGGGGSSEGHNFVQLTRVIESTDSQAFDYTSASQSGQIAFENDANYINRAPLVTDQVIVSNEDEAVTGQIIADDIEDDALTFTVATPPVNGVLVIDPVTGQFTFTPNANYNGTDGFVVTVTDSRGNSTNTSITLNIAPVNDAPTTSDINLTTDEDVPVNGQVVAQDIENDTLSYVVSGQPVNGTVVLDPATGTFVYTPNANYNGSDSFVVTVSDGNGGTTTSTVTIGVNPVNDTPVSNDQSLVTDEDVPVSGQVVASDIDGDTLGYTVSGVPTNGTVVLNPVTGSFVYTPNANYNGGDNFVVTISDGKGGTTTSTITIGVNPVNDAPVSSDQNLSTPEDTPISGQVTATDIDGDTLGYAVSGQPTNGTVTLNPATGGFVYTPNANYNGSDSFVVTISDGNGGTTTSRVNIGVTPVNDAPVSNDQNLTTPEDTPLPGQVVATDIEGDTLAYVVSGQPANGTVALDPVTGSFVYTPGNNYNGSDSFVVTISDGNGGTTTSLINIGVTPINDAPVSSDQNLTTLEDTSLSGQVVASDIEGDTLGYAVSGQPTNGSVSLNPATGSFVYTPNANYNGSDSFIVTISDGKGGATTSRINIGVTPVNDAPVSNNQNLSTPEDTPINGQISASDIDGGALGYLISGSPANGSVTLNAATGSFVYTPNAGYNGSDSFVVTISDGNGGTTTSRVNIGVTPVNDVPTAGNLNLTTDEDVPVNGAISANDPDGDTLSYTVTGNPASGTVVLNPATGTFTYTPNAGYGGSDSFVVSVSDGKGGVATSTVTIGVNSLNDDPVASDLNLTTAEDTAVNGAISATDAESDPLSYSVTGNPANGTVVLNPATGTFVYTPNANYNGSDSFVVTISDGNGGTTTSNVVIVVTPDNDAPTAADLNLTTDENAPVNGAISANDPDGDALSYTVTGNPAQGTVVLNPVTGTFTYTPNAGYNGSDSFVVIVSDGNGGSTTSTVTIGVNPVNDAPVANADSINVAEGGVATTLVGGATSVLANDTDADLDALTAVLVTGPANGTLTLNADGTFSYLHDGSETTTDSFTYKVNDGTEDGNTVTVNINVTPVNDAPVTVADSITVNEGGTATLLESGATSVLANDSDAENSPLSAILVSGPAHGTLTLNANGTFSYTHNGSETTSDSFTYRANDGTNNGNIVTVQIAITPVNDAPIAVNDTANVDEGSSVMVAVRTNDSDPEGGVLTVASVSQGANGSVVIDAVTGNPVYTPNTGFSGNDSFTYTVQDPSGVTATATVNVVVKANAPSVLVQDLDSAPEDNDVTGNVLTNDTDSDDTLTVASFQISGLGSFTAGQTALIAGVGSLVVNTDGSYVFDPVADWNGAVPQVTYTTNTGFSSTLDITVTPVNDAPVAVDDFYTINEDDVWSMPLPVSDLVTNDSDPDGDSVRVVILENAVNGTLSVVSGNLVFTPNAEFSGTASFDYRITDDKGGVDKGTVFINVVAVNDPTQAIDDFKTVAEGSNATGNVLTNDVDPDSNPQVASFVINGTTYNANDSVTLPGVGQFTLLANGDYTFEPIDNNFNGAVPTVTYTTDTGASADLNITLTPVNDAPVAVDDTFTITTNTTLSLPLPLSILVANDTDVDNDTLRVTTVTSESNGTLQVVGGNLVFTPTPGFTGVASFTYIVTDDKGGVDSGRVNINVVAAPNQAPETNVLNVSGDEDTLITINLAGSDSDGSVAGYVIKSLPTNGLLYSDAAMTTLIAVDDLVSGPVYFKPDADWNGASQFNYAARDDKGLDDSTPATVNISVNPVADVAVVGSGAGTVKEDTPAQSTAAGTLSITDPDAGEAGFEVQTNTAGTYGSFSITSTGNWTYNIDNSKTNVQQLKEGETKTEIFTVKSIDGTTSSVVITVAGTNDGPTAVADSGTTLRNTALTFAPADLLGNDTDPDGDILTIDSVQGAVNGNVSLVAGNVVFVPTAGYSGPASFTYTISDGKGGSSTASVDITVVKPNTAPDANDDAAASTGSGNIGLVSEYFGYSDPANGSNLTNLQQINTFINGRTPDATFVAKTFDYGNTAFNNGLGNGTNLQSFLGSDAASLSADPATTTDAIIRMRGFVELGAGTYNFKVTADDGYQIRVDGVVVAEVNQNQTVKTTIHNLFTLTTSGLHTVEVIYWDQGISARLKLELSDDAGTSYDLLSSIPTYKNVIFSAVEDTALAIPASSLLGNDTDADGDTLVIQSVQGAVNGSVNLVAGSIVFTPAANYSGPASFTYTISDGKGGTDTATVNLVVAPVNDAPTTVADSGVAASNGSLSIPIATLLSNDSDPEGEVISFVSVQGAVNGTVAVSGNNVVFTPTANYEGPASFTYTVRDPLGNSSNGSVTVNVGAASAPSVAVLKSVVALAHGTGGTSVKFPIMTSLVDTDGSETLSIKISGVPTGLSFNSGTNLGGGVWQFTTADLPNLTLNLPGSYTTTNTSLTVQVTATESTGGFTASTSTTVALRADYTTVDITTTESGNYTGNSANEYIQGGSGNNTISAANGNNVVSGGDGNDTITSGSGNDVIFGGSGNDTISSGVGTDRISGGAGNDTMSGFADNFVDVFVWGLGDQGAAGAPAEDTINNFVTTAAGGNTNGGDVLDLRDLLQGEHVGASNGAGNLADYLHFEISGANTIVHISHTGGFSGDTHTVGAGYTGSAETQKITLTGVNLQSLYSGATTDQQIITQLLNNNKLITD</sequence>
<dbReference type="InterPro" id="IPR019960">
    <property type="entry name" value="T1SS_VCA0849"/>
</dbReference>
<dbReference type="InterPro" id="IPR010221">
    <property type="entry name" value="VCBS_dom"/>
</dbReference>
<feature type="domain" description="Cadherin" evidence="9">
    <location>
        <begin position="717"/>
        <end position="810"/>
    </location>
</feature>
<evidence type="ECO:0000259" key="9">
    <source>
        <dbReference type="PROSITE" id="PS50268"/>
    </source>
</evidence>
<dbReference type="PROSITE" id="PS00330">
    <property type="entry name" value="HEMOLYSIN_CALCIUM"/>
    <property type="match status" value="1"/>
</dbReference>
<dbReference type="InterPro" id="IPR001343">
    <property type="entry name" value="Hemolysn_Ca-bd"/>
</dbReference>
<protein>
    <submittedName>
        <fullName evidence="10">VCBS repeat-containing protein</fullName>
    </submittedName>
</protein>
<dbReference type="Pfam" id="PF17803">
    <property type="entry name" value="Cadherin_4"/>
    <property type="match status" value="2"/>
</dbReference>
<feature type="domain" description="Cadherin" evidence="9">
    <location>
        <begin position="257"/>
        <end position="350"/>
    </location>
</feature>
<dbReference type="InterPro" id="IPR015919">
    <property type="entry name" value="Cadherin-like_sf"/>
</dbReference>
<reference evidence="10 11" key="1">
    <citation type="submission" date="2023-07" db="EMBL/GenBank/DDBJ databases">
        <title>Sorghum-associated microbial communities from plants grown in Nebraska, USA.</title>
        <authorList>
            <person name="Schachtman D."/>
        </authorList>
    </citation>
    <scope>NUCLEOTIDE SEQUENCE [LARGE SCALE GENOMIC DNA]</scope>
    <source>
        <strain evidence="10 11">BE190</strain>
    </source>
</reference>
<dbReference type="InterPro" id="IPR018511">
    <property type="entry name" value="Hemolysin-typ_Ca-bd_CS"/>
</dbReference>
<dbReference type="Pfam" id="PF00353">
    <property type="entry name" value="HemolysinCabind"/>
    <property type="match status" value="2"/>
</dbReference>
<evidence type="ECO:0000313" key="11">
    <source>
        <dbReference type="Proteomes" id="UP001253595"/>
    </source>
</evidence>
<dbReference type="NCBIfam" id="NF012211">
    <property type="entry name" value="tand_rpt_95"/>
    <property type="match status" value="19"/>
</dbReference>
<evidence type="ECO:0000256" key="1">
    <source>
        <dbReference type="ARBA" id="ARBA00004370"/>
    </source>
</evidence>
<evidence type="ECO:0000256" key="3">
    <source>
        <dbReference type="ARBA" id="ARBA00022737"/>
    </source>
</evidence>
<dbReference type="SUPFAM" id="SSF49313">
    <property type="entry name" value="Cadherin-like"/>
    <property type="match status" value="10"/>
</dbReference>
<keyword evidence="3" id="KW-0677">Repeat</keyword>
<dbReference type="NCBIfam" id="NF033682">
    <property type="entry name" value="retention_LapA"/>
    <property type="match status" value="1"/>
</dbReference>
<dbReference type="InterPro" id="IPR011049">
    <property type="entry name" value="Serralysin-like_metalloprot_C"/>
</dbReference>